<dbReference type="Gene3D" id="2.70.70.10">
    <property type="entry name" value="Glucose Permease (Domain IIA)"/>
    <property type="match status" value="1"/>
</dbReference>
<dbReference type="CDD" id="cd12797">
    <property type="entry name" value="M23_peptidase"/>
    <property type="match status" value="1"/>
</dbReference>
<sequence length="236" mass="26327">MEPLITEIRPAEVSRVVDFEPEKDCLLQMDFTAANPALTDEVIGDVNLLNRYITIQLEQQHARYGIGGYLEPRVLYRRSNLFAGEAADGGEEARSIHLGVDIWAAAGTPVYAPLQATVHSFADNNQSGDYGATIILQHQTGSGLLYTLYGHLSLNSIQPLHKGQVFEAGALLGWLGNRQENGDWPPHLHFQLIRDMQGKQGDYPGVCKPSEREWYAANCPDPDVLLQMNRYLRPQQ</sequence>
<dbReference type="RefSeq" id="WP_229687951.1">
    <property type="nucleotide sequence ID" value="NZ_BMIB01000004.1"/>
</dbReference>
<comment type="caution">
    <text evidence="2">The sequence shown here is derived from an EMBL/GenBank/DDBJ whole genome shotgun (WGS) entry which is preliminary data.</text>
</comment>
<dbReference type="PANTHER" id="PTHR21666:SF270">
    <property type="entry name" value="MUREIN HYDROLASE ACTIVATOR ENVC"/>
    <property type="match status" value="1"/>
</dbReference>
<proteinExistence type="predicted"/>
<dbReference type="AlphaFoldDB" id="A0A917MXV2"/>
<dbReference type="Pfam" id="PF01551">
    <property type="entry name" value="Peptidase_M23"/>
    <property type="match status" value="1"/>
</dbReference>
<dbReference type="InterPro" id="IPR011055">
    <property type="entry name" value="Dup_hybrid_motif"/>
</dbReference>
<dbReference type="InterPro" id="IPR050570">
    <property type="entry name" value="Cell_wall_metabolism_enzyme"/>
</dbReference>
<reference evidence="2" key="2">
    <citation type="submission" date="2020-09" db="EMBL/GenBank/DDBJ databases">
        <authorList>
            <person name="Sun Q."/>
            <person name="Zhou Y."/>
        </authorList>
    </citation>
    <scope>NUCLEOTIDE SEQUENCE</scope>
    <source>
        <strain evidence="2">CGMCC 1.15290</strain>
    </source>
</reference>
<feature type="domain" description="M23ase beta-sheet core" evidence="1">
    <location>
        <begin position="96"/>
        <end position="195"/>
    </location>
</feature>
<gene>
    <name evidence="2" type="ORF">GCM10011379_42520</name>
</gene>
<protein>
    <recommendedName>
        <fullName evidence="1">M23ase beta-sheet core domain-containing protein</fullName>
    </recommendedName>
</protein>
<evidence type="ECO:0000259" key="1">
    <source>
        <dbReference type="Pfam" id="PF01551"/>
    </source>
</evidence>
<dbReference type="SUPFAM" id="SSF51261">
    <property type="entry name" value="Duplicated hybrid motif"/>
    <property type="match status" value="1"/>
</dbReference>
<accession>A0A917MXV2</accession>
<evidence type="ECO:0000313" key="3">
    <source>
        <dbReference type="Proteomes" id="UP000627292"/>
    </source>
</evidence>
<dbReference type="Proteomes" id="UP000627292">
    <property type="component" value="Unassembled WGS sequence"/>
</dbReference>
<keyword evidence="3" id="KW-1185">Reference proteome</keyword>
<organism evidence="2 3">
    <name type="scientific">Filimonas zeae</name>
    <dbReference type="NCBI Taxonomy" id="1737353"/>
    <lineage>
        <taxon>Bacteria</taxon>
        <taxon>Pseudomonadati</taxon>
        <taxon>Bacteroidota</taxon>
        <taxon>Chitinophagia</taxon>
        <taxon>Chitinophagales</taxon>
        <taxon>Chitinophagaceae</taxon>
        <taxon>Filimonas</taxon>
    </lineage>
</organism>
<name>A0A917MXV2_9BACT</name>
<dbReference type="InterPro" id="IPR016047">
    <property type="entry name" value="M23ase_b-sheet_dom"/>
</dbReference>
<evidence type="ECO:0000313" key="2">
    <source>
        <dbReference type="EMBL" id="GGH76932.1"/>
    </source>
</evidence>
<dbReference type="EMBL" id="BMIB01000004">
    <property type="protein sequence ID" value="GGH76932.1"/>
    <property type="molecule type" value="Genomic_DNA"/>
</dbReference>
<reference evidence="2" key="1">
    <citation type="journal article" date="2014" name="Int. J. Syst. Evol. Microbiol.">
        <title>Complete genome sequence of Corynebacterium casei LMG S-19264T (=DSM 44701T), isolated from a smear-ripened cheese.</title>
        <authorList>
            <consortium name="US DOE Joint Genome Institute (JGI-PGF)"/>
            <person name="Walter F."/>
            <person name="Albersmeier A."/>
            <person name="Kalinowski J."/>
            <person name="Ruckert C."/>
        </authorList>
    </citation>
    <scope>NUCLEOTIDE SEQUENCE</scope>
    <source>
        <strain evidence="2">CGMCC 1.15290</strain>
    </source>
</reference>
<dbReference type="PANTHER" id="PTHR21666">
    <property type="entry name" value="PEPTIDASE-RELATED"/>
    <property type="match status" value="1"/>
</dbReference>
<dbReference type="GO" id="GO:0004222">
    <property type="term" value="F:metalloendopeptidase activity"/>
    <property type="evidence" value="ECO:0007669"/>
    <property type="project" value="TreeGrafter"/>
</dbReference>